<evidence type="ECO:0000313" key="2">
    <source>
        <dbReference type="Proteomes" id="UP000054270"/>
    </source>
</evidence>
<sequence length="95" mass="10815">MLKRLITICDRQIAIIDKEISDRNDERKRLVNGVAPFKRAFAPFRRLPADVVREIFVACIDRTCNSTLAPNEAPTLLTHISSGMRHLALSTPELW</sequence>
<evidence type="ECO:0008006" key="3">
    <source>
        <dbReference type="Google" id="ProtNLM"/>
    </source>
</evidence>
<keyword evidence="2" id="KW-1185">Reference proteome</keyword>
<accession>A0A0D2P6T4</accession>
<dbReference type="AlphaFoldDB" id="A0A0D2P6T4"/>
<evidence type="ECO:0000313" key="1">
    <source>
        <dbReference type="EMBL" id="KJA26634.1"/>
    </source>
</evidence>
<gene>
    <name evidence="1" type="ORF">HYPSUDRAFT_132778</name>
</gene>
<dbReference type="OMA" id="HICSTWR"/>
<feature type="non-terminal residue" evidence="1">
    <location>
        <position position="95"/>
    </location>
</feature>
<dbReference type="STRING" id="945553.A0A0D2P6T4"/>
<organism evidence="1 2">
    <name type="scientific">Hypholoma sublateritium (strain FD-334 SS-4)</name>
    <dbReference type="NCBI Taxonomy" id="945553"/>
    <lineage>
        <taxon>Eukaryota</taxon>
        <taxon>Fungi</taxon>
        <taxon>Dikarya</taxon>
        <taxon>Basidiomycota</taxon>
        <taxon>Agaricomycotina</taxon>
        <taxon>Agaricomycetes</taxon>
        <taxon>Agaricomycetidae</taxon>
        <taxon>Agaricales</taxon>
        <taxon>Agaricineae</taxon>
        <taxon>Strophariaceae</taxon>
        <taxon>Hypholoma</taxon>
    </lineage>
</organism>
<protein>
    <recommendedName>
        <fullName evidence="3">F-box domain-containing protein</fullName>
    </recommendedName>
</protein>
<dbReference type="OrthoDB" id="3221235at2759"/>
<name>A0A0D2P6T4_HYPSF</name>
<proteinExistence type="predicted"/>
<reference evidence="2" key="1">
    <citation type="submission" date="2014-04" db="EMBL/GenBank/DDBJ databases">
        <title>Evolutionary Origins and Diversification of the Mycorrhizal Mutualists.</title>
        <authorList>
            <consortium name="DOE Joint Genome Institute"/>
            <consortium name="Mycorrhizal Genomics Consortium"/>
            <person name="Kohler A."/>
            <person name="Kuo A."/>
            <person name="Nagy L.G."/>
            <person name="Floudas D."/>
            <person name="Copeland A."/>
            <person name="Barry K.W."/>
            <person name="Cichocki N."/>
            <person name="Veneault-Fourrey C."/>
            <person name="LaButti K."/>
            <person name="Lindquist E.A."/>
            <person name="Lipzen A."/>
            <person name="Lundell T."/>
            <person name="Morin E."/>
            <person name="Murat C."/>
            <person name="Riley R."/>
            <person name="Ohm R."/>
            <person name="Sun H."/>
            <person name="Tunlid A."/>
            <person name="Henrissat B."/>
            <person name="Grigoriev I.V."/>
            <person name="Hibbett D.S."/>
            <person name="Martin F."/>
        </authorList>
    </citation>
    <scope>NUCLEOTIDE SEQUENCE [LARGE SCALE GENOMIC DNA]</scope>
    <source>
        <strain evidence="2">FD-334 SS-4</strain>
    </source>
</reference>
<dbReference type="EMBL" id="KN817527">
    <property type="protein sequence ID" value="KJA26634.1"/>
    <property type="molecule type" value="Genomic_DNA"/>
</dbReference>
<dbReference type="Proteomes" id="UP000054270">
    <property type="component" value="Unassembled WGS sequence"/>
</dbReference>